<comment type="caution">
    <text evidence="4">The sequence shown here is derived from an EMBL/GenBank/DDBJ whole genome shotgun (WGS) entry which is preliminary data.</text>
</comment>
<organism evidence="4 5">
    <name type="scientific">SAR86 cluster bacterium</name>
    <dbReference type="NCBI Taxonomy" id="2030880"/>
    <lineage>
        <taxon>Bacteria</taxon>
        <taxon>Pseudomonadati</taxon>
        <taxon>Pseudomonadota</taxon>
        <taxon>Gammaproteobacteria</taxon>
        <taxon>SAR86 cluster</taxon>
    </lineage>
</organism>
<dbReference type="InterPro" id="IPR023620">
    <property type="entry name" value="SmpB"/>
</dbReference>
<dbReference type="NCBIfam" id="TIGR00086">
    <property type="entry name" value="smpB"/>
    <property type="match status" value="1"/>
</dbReference>
<dbReference type="CDD" id="cd09294">
    <property type="entry name" value="SmpB"/>
    <property type="match status" value="1"/>
</dbReference>
<evidence type="ECO:0000256" key="1">
    <source>
        <dbReference type="ARBA" id="ARBA00022490"/>
    </source>
</evidence>
<dbReference type="GO" id="GO:0070930">
    <property type="term" value="P:trans-translation-dependent protein tagging"/>
    <property type="evidence" value="ECO:0007669"/>
    <property type="project" value="TreeGrafter"/>
</dbReference>
<dbReference type="Proteomes" id="UP000253307">
    <property type="component" value="Unassembled WGS sequence"/>
</dbReference>
<dbReference type="AlphaFoldDB" id="A0A368BYC2"/>
<dbReference type="HAMAP" id="MF_00023">
    <property type="entry name" value="SmpB"/>
    <property type="match status" value="1"/>
</dbReference>
<comment type="subcellular location">
    <subcellularLocation>
        <location evidence="3">Cytoplasm</location>
    </subcellularLocation>
    <text evidence="3">The tmRNA-SmpB complex associates with stalled 70S ribosomes.</text>
</comment>
<dbReference type="GO" id="GO:0070929">
    <property type="term" value="P:trans-translation"/>
    <property type="evidence" value="ECO:0007669"/>
    <property type="project" value="UniProtKB-UniRule"/>
</dbReference>
<accession>A0A368BYC2</accession>
<comment type="similarity">
    <text evidence="3">Belongs to the SmpB family.</text>
</comment>
<evidence type="ECO:0000313" key="5">
    <source>
        <dbReference type="Proteomes" id="UP000253307"/>
    </source>
</evidence>
<dbReference type="PANTHER" id="PTHR30308">
    <property type="entry name" value="TMRNA-BINDING COMPONENT OF TRANS-TRANSLATION TAGGING COMPLEX"/>
    <property type="match status" value="1"/>
</dbReference>
<dbReference type="EMBL" id="QOPE01000005">
    <property type="protein sequence ID" value="RCL42231.1"/>
    <property type="molecule type" value="Genomic_DNA"/>
</dbReference>
<dbReference type="GO" id="GO:0003723">
    <property type="term" value="F:RNA binding"/>
    <property type="evidence" value="ECO:0007669"/>
    <property type="project" value="UniProtKB-UniRule"/>
</dbReference>
<keyword evidence="1 3" id="KW-0963">Cytoplasm</keyword>
<dbReference type="InterPro" id="IPR000037">
    <property type="entry name" value="SsrA-bd_prot"/>
</dbReference>
<evidence type="ECO:0000256" key="3">
    <source>
        <dbReference type="HAMAP-Rule" id="MF_00023"/>
    </source>
</evidence>
<dbReference type="PANTHER" id="PTHR30308:SF2">
    <property type="entry name" value="SSRA-BINDING PROTEIN"/>
    <property type="match status" value="1"/>
</dbReference>
<gene>
    <name evidence="3" type="primary">smpB</name>
    <name evidence="4" type="ORF">DBW96_01040</name>
</gene>
<sequence length="153" mass="17604">MTKPDHTIVLNKNARRNFSLNETFQAGIALEGWEVKSLRMGKVDAKDTYVTLKDDEAWLIGLKIDAPGSIQDQVDITRSRKLLLHKKEIFSIGDAVSKKGETCVLTKLYWKNNKVKCDIAIGKGKKKFDQREDIKKRDWERQKSRILKNSNKS</sequence>
<dbReference type="Gene3D" id="2.40.280.10">
    <property type="match status" value="1"/>
</dbReference>
<keyword evidence="2 3" id="KW-0694">RNA-binding</keyword>
<evidence type="ECO:0000313" key="4">
    <source>
        <dbReference type="EMBL" id="RCL42231.1"/>
    </source>
</evidence>
<evidence type="ECO:0000256" key="2">
    <source>
        <dbReference type="ARBA" id="ARBA00022884"/>
    </source>
</evidence>
<dbReference type="InterPro" id="IPR020081">
    <property type="entry name" value="SsrA-bd_prot_CS"/>
</dbReference>
<proteinExistence type="inferred from homology"/>
<dbReference type="NCBIfam" id="NF003843">
    <property type="entry name" value="PRK05422.1"/>
    <property type="match status" value="1"/>
</dbReference>
<dbReference type="PROSITE" id="PS01317">
    <property type="entry name" value="SSRP"/>
    <property type="match status" value="1"/>
</dbReference>
<name>A0A368BYC2_9GAMM</name>
<reference evidence="4 5" key="1">
    <citation type="journal article" date="2018" name="Microbiome">
        <title>Fine metagenomic profile of the Mediterranean stratified and mixed water columns revealed by assembly and recruitment.</title>
        <authorList>
            <person name="Haro-Moreno J.M."/>
            <person name="Lopez-Perez M."/>
            <person name="De La Torre J.R."/>
            <person name="Picazo A."/>
            <person name="Camacho A."/>
            <person name="Rodriguez-Valera F."/>
        </authorList>
    </citation>
    <scope>NUCLEOTIDE SEQUENCE [LARGE SCALE GENOMIC DNA]</scope>
    <source>
        <strain evidence="4">MED-G82</strain>
    </source>
</reference>
<comment type="function">
    <text evidence="3">Required for rescue of stalled ribosomes mediated by trans-translation. Binds to transfer-messenger RNA (tmRNA), required for stable association of tmRNA with ribosomes. tmRNA and SmpB together mimic tRNA shape, replacing the anticodon stem-loop with SmpB. tmRNA is encoded by the ssrA gene; the 2 termini fold to resemble tRNA(Ala) and it encodes a 'tag peptide', a short internal open reading frame. During trans-translation Ala-aminoacylated tmRNA acts like a tRNA, entering the A-site of stalled ribosomes, displacing the stalled mRNA. The ribosome then switches to translate the ORF on the tmRNA; the nascent peptide is terminated with the 'tag peptide' encoded by the tmRNA and targeted for degradation. The ribosome is freed to recommence translation, which seems to be the essential function of trans-translation.</text>
</comment>
<dbReference type="Pfam" id="PF01668">
    <property type="entry name" value="SmpB"/>
    <property type="match status" value="1"/>
</dbReference>
<protein>
    <recommendedName>
        <fullName evidence="3">SsrA-binding protein</fullName>
    </recommendedName>
    <alternativeName>
        <fullName evidence="3">Small protein B</fullName>
    </alternativeName>
</protein>
<dbReference type="GO" id="GO:0005829">
    <property type="term" value="C:cytosol"/>
    <property type="evidence" value="ECO:0007669"/>
    <property type="project" value="TreeGrafter"/>
</dbReference>
<dbReference type="SUPFAM" id="SSF74982">
    <property type="entry name" value="Small protein B (SmpB)"/>
    <property type="match status" value="1"/>
</dbReference>